<evidence type="ECO:0000256" key="1">
    <source>
        <dbReference type="SAM" id="MobiDB-lite"/>
    </source>
</evidence>
<evidence type="ECO:0000313" key="2">
    <source>
        <dbReference type="EMBL" id="KIX92418.1"/>
    </source>
</evidence>
<feature type="compositionally biased region" description="Polar residues" evidence="1">
    <location>
        <begin position="47"/>
        <end position="59"/>
    </location>
</feature>
<keyword evidence="3" id="KW-1185">Reference proteome</keyword>
<protein>
    <submittedName>
        <fullName evidence="2">Uncharacterized protein</fullName>
    </submittedName>
</protein>
<sequence>MVQPLRQELPPARDCGESASQSEDRREYPEGYPKQVDKGRNGLPVASNGSPKTSSAHDQVSNCEQLGSATLAPNKTGQSRCRGPRRILGTATGTSIGVGEDRLLDLPAQKALLEHGIRWTLASQTTTDGVAQLAYTDVVEQLERIRDTRREEGLHRCHQYINRGRVSLLNGVLGVPSVLASQPRDNCALTAQPSSAA</sequence>
<feature type="compositionally biased region" description="Basic and acidic residues" evidence="1">
    <location>
        <begin position="22"/>
        <end position="40"/>
    </location>
</feature>
<gene>
    <name evidence="2" type="ORF">Z520_11893</name>
</gene>
<dbReference type="AlphaFoldDB" id="A0A0D2K804"/>
<name>A0A0D2K804_9EURO</name>
<proteinExistence type="predicted"/>
<dbReference type="RefSeq" id="XP_016626541.1">
    <property type="nucleotide sequence ID" value="XM_016782380.1"/>
</dbReference>
<evidence type="ECO:0000313" key="3">
    <source>
        <dbReference type="Proteomes" id="UP000053411"/>
    </source>
</evidence>
<feature type="region of interest" description="Disordered" evidence="1">
    <location>
        <begin position="1"/>
        <end position="59"/>
    </location>
</feature>
<dbReference type="Proteomes" id="UP000053411">
    <property type="component" value="Unassembled WGS sequence"/>
</dbReference>
<dbReference type="EMBL" id="KN848105">
    <property type="protein sequence ID" value="KIX92418.1"/>
    <property type="molecule type" value="Genomic_DNA"/>
</dbReference>
<organism evidence="2 3">
    <name type="scientific">Fonsecaea multimorphosa CBS 102226</name>
    <dbReference type="NCBI Taxonomy" id="1442371"/>
    <lineage>
        <taxon>Eukaryota</taxon>
        <taxon>Fungi</taxon>
        <taxon>Dikarya</taxon>
        <taxon>Ascomycota</taxon>
        <taxon>Pezizomycotina</taxon>
        <taxon>Eurotiomycetes</taxon>
        <taxon>Chaetothyriomycetidae</taxon>
        <taxon>Chaetothyriales</taxon>
        <taxon>Herpotrichiellaceae</taxon>
        <taxon>Fonsecaea</taxon>
    </lineage>
</organism>
<dbReference type="GeneID" id="27717639"/>
<accession>A0A0D2K804</accession>
<dbReference type="VEuPathDB" id="FungiDB:Z520_11893"/>
<reference evidence="2 3" key="1">
    <citation type="submission" date="2015-01" db="EMBL/GenBank/DDBJ databases">
        <title>The Genome Sequence of Fonsecaea multimorphosa CBS 102226.</title>
        <authorList>
            <consortium name="The Broad Institute Genomics Platform"/>
            <person name="Cuomo C."/>
            <person name="de Hoog S."/>
            <person name="Gorbushina A."/>
            <person name="Stielow B."/>
            <person name="Teixiera M."/>
            <person name="Abouelleil A."/>
            <person name="Chapman S.B."/>
            <person name="Priest M."/>
            <person name="Young S.K."/>
            <person name="Wortman J."/>
            <person name="Nusbaum C."/>
            <person name="Birren B."/>
        </authorList>
    </citation>
    <scope>NUCLEOTIDE SEQUENCE [LARGE SCALE GENOMIC DNA]</scope>
    <source>
        <strain evidence="2 3">CBS 102226</strain>
    </source>
</reference>